<name>A0AAU8JJZ3_9CYAN</name>
<reference evidence="1" key="1">
    <citation type="submission" date="2024-07" db="EMBL/GenBank/DDBJ databases">
        <authorList>
            <person name="Kim Y.J."/>
            <person name="Jeong J.Y."/>
        </authorList>
    </citation>
    <scope>NUCLEOTIDE SEQUENCE</scope>
    <source>
        <strain evidence="1">GIHE-MW2</strain>
    </source>
</reference>
<proteinExistence type="predicted"/>
<protein>
    <recommendedName>
        <fullName evidence="2">Transposase</fullName>
    </recommendedName>
</protein>
<dbReference type="EMBL" id="CP159837">
    <property type="protein sequence ID" value="XCM38360.1"/>
    <property type="molecule type" value="Genomic_DNA"/>
</dbReference>
<dbReference type="AlphaFoldDB" id="A0AAU8JJZ3"/>
<gene>
    <name evidence="1" type="ORF">ABWT76_001203</name>
</gene>
<organism evidence="1">
    <name type="scientific">Planktothricoides raciborskii GIHE-MW2</name>
    <dbReference type="NCBI Taxonomy" id="2792601"/>
    <lineage>
        <taxon>Bacteria</taxon>
        <taxon>Bacillati</taxon>
        <taxon>Cyanobacteriota</taxon>
        <taxon>Cyanophyceae</taxon>
        <taxon>Oscillatoriophycideae</taxon>
        <taxon>Oscillatoriales</taxon>
        <taxon>Oscillatoriaceae</taxon>
        <taxon>Planktothricoides</taxon>
    </lineage>
</organism>
<evidence type="ECO:0008006" key="2">
    <source>
        <dbReference type="Google" id="ProtNLM"/>
    </source>
</evidence>
<accession>A0AAU8JJZ3</accession>
<sequence>MNSEKKPGFSYPKMRSRNQETGFLMFVAQIFGGLREETRFLMS</sequence>
<dbReference type="RefSeq" id="WP_354635801.1">
    <property type="nucleotide sequence ID" value="NZ_CP159837.1"/>
</dbReference>
<evidence type="ECO:0000313" key="1">
    <source>
        <dbReference type="EMBL" id="XCM38360.1"/>
    </source>
</evidence>